<evidence type="ECO:0000256" key="7">
    <source>
        <dbReference type="ARBA" id="ARBA00022741"/>
    </source>
</evidence>
<dbReference type="PROSITE" id="PS50109">
    <property type="entry name" value="HIS_KIN"/>
    <property type="match status" value="1"/>
</dbReference>
<feature type="modified residue" description="4-aspartylphosphate" evidence="13">
    <location>
        <position position="1010"/>
    </location>
</feature>
<dbReference type="PRINTS" id="PR00344">
    <property type="entry name" value="BCTRLSENSOR"/>
</dbReference>
<evidence type="ECO:0000256" key="3">
    <source>
        <dbReference type="ARBA" id="ARBA00012438"/>
    </source>
</evidence>
<dbReference type="Pfam" id="PF03924">
    <property type="entry name" value="CHASE"/>
    <property type="match status" value="1"/>
</dbReference>
<keyword evidence="7" id="KW-0547">Nucleotide-binding</keyword>
<dbReference type="Proteomes" id="UP000054558">
    <property type="component" value="Unassembled WGS sequence"/>
</dbReference>
<protein>
    <recommendedName>
        <fullName evidence="3">histidine kinase</fullName>
        <ecNumber evidence="3">2.7.13.3</ecNumber>
    </recommendedName>
</protein>
<dbReference type="CDD" id="cd17546">
    <property type="entry name" value="REC_hyHK_CKI1_RcsC-like"/>
    <property type="match status" value="1"/>
</dbReference>
<dbReference type="SMART" id="SM00388">
    <property type="entry name" value="HisKA"/>
    <property type="match status" value="1"/>
</dbReference>
<evidence type="ECO:0000256" key="6">
    <source>
        <dbReference type="ARBA" id="ARBA00022692"/>
    </source>
</evidence>
<dbReference type="InterPro" id="IPR001789">
    <property type="entry name" value="Sig_transdc_resp-reg_receiver"/>
</dbReference>
<dbReference type="InterPro" id="IPR003594">
    <property type="entry name" value="HATPase_dom"/>
</dbReference>
<feature type="region of interest" description="Disordered" evidence="14">
    <location>
        <begin position="1040"/>
        <end position="1065"/>
    </location>
</feature>
<dbReference type="InterPro" id="IPR006189">
    <property type="entry name" value="CHASE_dom"/>
</dbReference>
<keyword evidence="4 13" id="KW-0597">Phosphoprotein</keyword>
<sequence>MQSDDVILQPIGESSAYGQGSESSPYTSTLSKHWAGILKAWITCGLIMAAVIGWQLYRRAEAGRLQWFHQECTNRAQVLEGEIQASLYSTGAFHGFVQTLPTFNEETFHTYVRHTNWTRPQTYAVIFLERVLHAQRKAVEERIGHDFQMFAPDLNRYMPAKNASEYAVLCFDPMISREYIYFDFSSLPMHKVAIETTRDTNEMVFSAPSRARGWAKFVAWRAVYTNGIDIQNATVEERRAACRGYVGSVYSFKQLFAEALQKFGNNAAILVHGYDVTPDVRAEQGIIFTSLDGGEIPDDAAARTTQYEFVVSFERGFRQYELRCKDMSGSRGHNVQGALGWAGLIVIIVLLVGVIFGLVMKRMQAVELHVEEMRLAKIAAEAADRAKSSFIASVSHEIRTPMNGMIGMTSLLMETNLDATQLDYVRTAQASGRALVELVSDVLDLSKIEAGHMDIEAVCFDPRGEVDDVLSLFADKARLKQLHLAGLVGDAVPDLLVGDPNRLRQVLINLVGNAIKFTKHGSVFLCINLALPQALKDDPPHAAGVRRRSFQKPPVQWLDRTPSQVLDRDAQTVALDYPMLSLRPESRLNSAAAITTYKEVGRRALEVAEQTGRVRLVVSCEDTGVGIAPHVQPRLFKPFLQADSSTSREYGGTGIGLSISEKLVRLMGGSIRAWSRYGHGTVFQFDVQLKMPGAKDRAALSPNSRAGELRRNLEGLRVLVVDPNPVYAEIVCSCVIRLGMLAHVEKSAEAALQAAKAAAHAGQPFRLLFLCAPAALAPDVRTSTEDALNPEAAVPSIATRQPDDSIVTRLRSRTRRDIDLTPVRMSRNSAGERRASADSLGAAARARRRASAGDEAPGSSERHVALPPEALALADGVKGSPELRGLLLLAVVAEGEKLEAALKARGFAGAVVAPLRWQSVQAAVRQALGMAANQRADSAGRSKVQLEKWLRGKKVMVVDDTLINRRVASAMLARYGCSVLSLSSGQEAIEYLEKHWRDGEGEAIDIIFMDVQMPLLSGYETTRIIREKERQYCKCQTELGGAGPSSVRRRKRSQGETASGEIEEITPEGLGVVGTERVGCSGSCQYGRIPVCAVTADVMKGTRERCMEAGMTDYLPKPLDQKHLRASLGKVFGLPEERDAETTSPQT</sequence>
<evidence type="ECO:0000256" key="9">
    <source>
        <dbReference type="ARBA" id="ARBA00022840"/>
    </source>
</evidence>
<dbReference type="OrthoDB" id="10266508at2759"/>
<dbReference type="Gene3D" id="1.10.287.130">
    <property type="match status" value="1"/>
</dbReference>
<dbReference type="GO" id="GO:0005524">
    <property type="term" value="F:ATP binding"/>
    <property type="evidence" value="ECO:0007669"/>
    <property type="project" value="UniProtKB-KW"/>
</dbReference>
<dbReference type="InterPro" id="IPR004358">
    <property type="entry name" value="Sig_transdc_His_kin-like_C"/>
</dbReference>
<keyword evidence="9" id="KW-0067">ATP-binding</keyword>
<dbReference type="InterPro" id="IPR036890">
    <property type="entry name" value="HATPase_C_sf"/>
</dbReference>
<dbReference type="InterPro" id="IPR011006">
    <property type="entry name" value="CheY-like_superfamily"/>
</dbReference>
<dbReference type="SMART" id="SM00387">
    <property type="entry name" value="HATPase_c"/>
    <property type="match status" value="1"/>
</dbReference>
<feature type="region of interest" description="Disordered" evidence="14">
    <location>
        <begin position="817"/>
        <end position="863"/>
    </location>
</feature>
<reference evidence="18 19" key="1">
    <citation type="journal article" date="2014" name="Nat. Commun.">
        <title>Klebsormidium flaccidum genome reveals primary factors for plant terrestrial adaptation.</title>
        <authorList>
            <person name="Hori K."/>
            <person name="Maruyama F."/>
            <person name="Fujisawa T."/>
            <person name="Togashi T."/>
            <person name="Yamamoto N."/>
            <person name="Seo M."/>
            <person name="Sato S."/>
            <person name="Yamada T."/>
            <person name="Mori H."/>
            <person name="Tajima N."/>
            <person name="Moriyama T."/>
            <person name="Ikeuchi M."/>
            <person name="Watanabe M."/>
            <person name="Wada H."/>
            <person name="Kobayashi K."/>
            <person name="Saito M."/>
            <person name="Masuda T."/>
            <person name="Sasaki-Sekimoto Y."/>
            <person name="Mashiguchi K."/>
            <person name="Awai K."/>
            <person name="Shimojima M."/>
            <person name="Masuda S."/>
            <person name="Iwai M."/>
            <person name="Nobusawa T."/>
            <person name="Narise T."/>
            <person name="Kondo S."/>
            <person name="Saito H."/>
            <person name="Sato R."/>
            <person name="Murakawa M."/>
            <person name="Ihara Y."/>
            <person name="Oshima-Yamada Y."/>
            <person name="Ohtaka K."/>
            <person name="Satoh M."/>
            <person name="Sonobe K."/>
            <person name="Ishii M."/>
            <person name="Ohtani R."/>
            <person name="Kanamori-Sato M."/>
            <person name="Honoki R."/>
            <person name="Miyazaki D."/>
            <person name="Mochizuki H."/>
            <person name="Umetsu J."/>
            <person name="Higashi K."/>
            <person name="Shibata D."/>
            <person name="Kamiya Y."/>
            <person name="Sato N."/>
            <person name="Nakamura Y."/>
            <person name="Tabata S."/>
            <person name="Ida S."/>
            <person name="Kurokawa K."/>
            <person name="Ohta H."/>
        </authorList>
    </citation>
    <scope>NUCLEOTIDE SEQUENCE [LARGE SCALE GENOMIC DNA]</scope>
    <source>
        <strain evidence="18 19">NIES-2285</strain>
    </source>
</reference>
<dbReference type="STRING" id="105231.A0A1Y1IM10"/>
<dbReference type="Gene3D" id="3.30.450.350">
    <property type="entry name" value="CHASE domain"/>
    <property type="match status" value="1"/>
</dbReference>
<dbReference type="FunFam" id="1.10.287.130:FF:000002">
    <property type="entry name" value="Two-component osmosensing histidine kinase"/>
    <property type="match status" value="1"/>
</dbReference>
<evidence type="ECO:0000256" key="2">
    <source>
        <dbReference type="ARBA" id="ARBA00004370"/>
    </source>
</evidence>
<evidence type="ECO:0000256" key="14">
    <source>
        <dbReference type="SAM" id="MobiDB-lite"/>
    </source>
</evidence>
<dbReference type="InterPro" id="IPR042240">
    <property type="entry name" value="CHASE_sf"/>
</dbReference>
<evidence type="ECO:0000313" key="19">
    <source>
        <dbReference type="Proteomes" id="UP000054558"/>
    </source>
</evidence>
<feature type="transmembrane region" description="Helical" evidence="15">
    <location>
        <begin position="338"/>
        <end position="360"/>
    </location>
</feature>
<feature type="domain" description="Response regulatory" evidence="17">
    <location>
        <begin position="954"/>
        <end position="1132"/>
    </location>
</feature>
<keyword evidence="8 18" id="KW-0418">Kinase</keyword>
<keyword evidence="19" id="KW-1185">Reference proteome</keyword>
<dbReference type="EMBL" id="DF237829">
    <property type="protein sequence ID" value="GAQ91910.1"/>
    <property type="molecule type" value="Genomic_DNA"/>
</dbReference>
<evidence type="ECO:0000256" key="5">
    <source>
        <dbReference type="ARBA" id="ARBA00022679"/>
    </source>
</evidence>
<evidence type="ECO:0000259" key="16">
    <source>
        <dbReference type="PROSITE" id="PS50109"/>
    </source>
</evidence>
<evidence type="ECO:0000256" key="12">
    <source>
        <dbReference type="ARBA" id="ARBA00023136"/>
    </source>
</evidence>
<dbReference type="OMA" id="NLEMEPP"/>
<dbReference type="SUPFAM" id="SSF55874">
    <property type="entry name" value="ATPase domain of HSP90 chaperone/DNA topoisomerase II/histidine kinase"/>
    <property type="match status" value="2"/>
</dbReference>
<proteinExistence type="predicted"/>
<evidence type="ECO:0000256" key="15">
    <source>
        <dbReference type="SAM" id="Phobius"/>
    </source>
</evidence>
<dbReference type="EC" id="2.7.13.3" evidence="3"/>
<dbReference type="InterPro" id="IPR003661">
    <property type="entry name" value="HisK_dim/P_dom"/>
</dbReference>
<dbReference type="SMART" id="SM01079">
    <property type="entry name" value="CHASE"/>
    <property type="match status" value="1"/>
</dbReference>
<comment type="catalytic activity">
    <reaction evidence="1">
        <text>ATP + protein L-histidine = ADP + protein N-phospho-L-histidine.</text>
        <dbReference type="EC" id="2.7.13.3"/>
    </reaction>
</comment>
<dbReference type="SMART" id="SM00448">
    <property type="entry name" value="REC"/>
    <property type="match status" value="1"/>
</dbReference>
<dbReference type="Gene3D" id="3.40.50.2300">
    <property type="match status" value="1"/>
</dbReference>
<keyword evidence="5" id="KW-0808">Transferase</keyword>
<dbReference type="InterPro" id="IPR036097">
    <property type="entry name" value="HisK_dim/P_sf"/>
</dbReference>
<keyword evidence="11" id="KW-0902">Two-component regulatory system</keyword>
<evidence type="ECO:0000256" key="1">
    <source>
        <dbReference type="ARBA" id="ARBA00000085"/>
    </source>
</evidence>
<dbReference type="Gene3D" id="3.30.565.10">
    <property type="entry name" value="Histidine kinase-like ATPase, C-terminal domain"/>
    <property type="match status" value="1"/>
</dbReference>
<name>A0A1Y1IM10_KLENI</name>
<feature type="domain" description="Histidine kinase" evidence="16">
    <location>
        <begin position="393"/>
        <end position="691"/>
    </location>
</feature>
<dbReference type="Pfam" id="PF00072">
    <property type="entry name" value="Response_reg"/>
    <property type="match status" value="1"/>
</dbReference>
<dbReference type="CDD" id="cd00082">
    <property type="entry name" value="HisKA"/>
    <property type="match status" value="1"/>
</dbReference>
<evidence type="ECO:0000256" key="8">
    <source>
        <dbReference type="ARBA" id="ARBA00022777"/>
    </source>
</evidence>
<evidence type="ECO:0000313" key="18">
    <source>
        <dbReference type="EMBL" id="GAQ91910.1"/>
    </source>
</evidence>
<keyword evidence="12 15" id="KW-0472">Membrane</keyword>
<dbReference type="PROSITE" id="PS50110">
    <property type="entry name" value="RESPONSE_REGULATORY"/>
    <property type="match status" value="1"/>
</dbReference>
<evidence type="ECO:0000259" key="17">
    <source>
        <dbReference type="PROSITE" id="PS50110"/>
    </source>
</evidence>
<dbReference type="Pfam" id="PF02518">
    <property type="entry name" value="HATPase_c"/>
    <property type="match status" value="1"/>
</dbReference>
<keyword evidence="10 15" id="KW-1133">Transmembrane helix</keyword>
<dbReference type="PANTHER" id="PTHR45339:SF6">
    <property type="entry name" value="SENSORY HISTIDINE PROTEIN KINASE"/>
    <property type="match status" value="1"/>
</dbReference>
<dbReference type="SUPFAM" id="SSF47384">
    <property type="entry name" value="Homodimeric domain of signal transducing histidine kinase"/>
    <property type="match status" value="1"/>
</dbReference>
<dbReference type="SUPFAM" id="SSF52172">
    <property type="entry name" value="CheY-like"/>
    <property type="match status" value="1"/>
</dbReference>
<keyword evidence="6 15" id="KW-0812">Transmembrane</keyword>
<dbReference type="CDD" id="cd16922">
    <property type="entry name" value="HATPase_EvgS-ArcB-TorS-like"/>
    <property type="match status" value="1"/>
</dbReference>
<organism evidence="18 19">
    <name type="scientific">Klebsormidium nitens</name>
    <name type="common">Green alga</name>
    <name type="synonym">Ulothrix nitens</name>
    <dbReference type="NCBI Taxonomy" id="105231"/>
    <lineage>
        <taxon>Eukaryota</taxon>
        <taxon>Viridiplantae</taxon>
        <taxon>Streptophyta</taxon>
        <taxon>Klebsormidiophyceae</taxon>
        <taxon>Klebsormidiales</taxon>
        <taxon>Klebsormidiaceae</taxon>
        <taxon>Klebsormidium</taxon>
    </lineage>
</organism>
<dbReference type="Pfam" id="PF00512">
    <property type="entry name" value="HisKA"/>
    <property type="match status" value="1"/>
</dbReference>
<comment type="subcellular location">
    <subcellularLocation>
        <location evidence="2">Membrane</location>
    </subcellularLocation>
</comment>
<evidence type="ECO:0000256" key="10">
    <source>
        <dbReference type="ARBA" id="ARBA00022989"/>
    </source>
</evidence>
<evidence type="ECO:0000256" key="11">
    <source>
        <dbReference type="ARBA" id="ARBA00023012"/>
    </source>
</evidence>
<dbReference type="PANTHER" id="PTHR45339">
    <property type="entry name" value="HYBRID SIGNAL TRANSDUCTION HISTIDINE KINASE J"/>
    <property type="match status" value="1"/>
</dbReference>
<dbReference type="InterPro" id="IPR005467">
    <property type="entry name" value="His_kinase_dom"/>
</dbReference>
<evidence type="ECO:0000256" key="13">
    <source>
        <dbReference type="PROSITE-ProRule" id="PRU00169"/>
    </source>
</evidence>
<accession>A0A1Y1IM10</accession>
<dbReference type="GO" id="GO:0016020">
    <property type="term" value="C:membrane"/>
    <property type="evidence" value="ECO:0007669"/>
    <property type="project" value="UniProtKB-SubCell"/>
</dbReference>
<feature type="transmembrane region" description="Helical" evidence="15">
    <location>
        <begin position="34"/>
        <end position="57"/>
    </location>
</feature>
<dbReference type="AlphaFoldDB" id="A0A1Y1IM10"/>
<gene>
    <name evidence="18" type="ORF">KFL_008800020</name>
</gene>
<evidence type="ECO:0000256" key="4">
    <source>
        <dbReference type="ARBA" id="ARBA00022553"/>
    </source>
</evidence>
<dbReference type="GO" id="GO:0000155">
    <property type="term" value="F:phosphorelay sensor kinase activity"/>
    <property type="evidence" value="ECO:0007669"/>
    <property type="project" value="InterPro"/>
</dbReference>